<comment type="caution">
    <text evidence="3">The sequence shown here is derived from an EMBL/GenBank/DDBJ whole genome shotgun (WGS) entry which is preliminary data.</text>
</comment>
<dbReference type="InterPro" id="IPR025158">
    <property type="entry name" value="Mg_chelat-rel_C"/>
</dbReference>
<evidence type="ECO:0000313" key="3">
    <source>
        <dbReference type="EMBL" id="MBT0724898.1"/>
    </source>
</evidence>
<evidence type="ECO:0000313" key="4">
    <source>
        <dbReference type="Proteomes" id="UP000790096"/>
    </source>
</evidence>
<dbReference type="EMBL" id="JABBFR010000013">
    <property type="protein sequence ID" value="MBT0724898.1"/>
    <property type="molecule type" value="Genomic_DNA"/>
</dbReference>
<accession>A0ABS5SXS3</accession>
<dbReference type="InterPro" id="IPR027417">
    <property type="entry name" value="P-loop_NTPase"/>
</dbReference>
<keyword evidence="4" id="KW-1185">Reference proteome</keyword>
<comment type="similarity">
    <text evidence="1">Belongs to the Mg-chelatase subunits D/I family. ComM subfamily.</text>
</comment>
<protein>
    <submittedName>
        <fullName evidence="3">YifB family Mg chelatase-like AAA ATPase</fullName>
    </submittedName>
</protein>
<feature type="domain" description="AAA+ ATPase" evidence="2">
    <location>
        <begin position="211"/>
        <end position="389"/>
    </location>
</feature>
<dbReference type="InterPro" id="IPR003593">
    <property type="entry name" value="AAA+_ATPase"/>
</dbReference>
<dbReference type="PANTHER" id="PTHR32039">
    <property type="entry name" value="MAGNESIUM-CHELATASE SUBUNIT CHLI"/>
    <property type="match status" value="1"/>
</dbReference>
<dbReference type="PANTHER" id="PTHR32039:SF7">
    <property type="entry name" value="COMPETENCE PROTEIN COMM"/>
    <property type="match status" value="1"/>
</dbReference>
<dbReference type="SUPFAM" id="SSF52540">
    <property type="entry name" value="P-loop containing nucleoside triphosphate hydrolases"/>
    <property type="match status" value="1"/>
</dbReference>
<dbReference type="InterPro" id="IPR045006">
    <property type="entry name" value="CHLI-like"/>
</dbReference>
<name>A0ABS5SXS3_9GAMM</name>
<dbReference type="Pfam" id="PF13541">
    <property type="entry name" value="ChlI"/>
    <property type="match status" value="1"/>
</dbReference>
<dbReference type="InterPro" id="IPR020568">
    <property type="entry name" value="Ribosomal_Su5_D2-typ_SF"/>
</dbReference>
<dbReference type="Pfam" id="PF01078">
    <property type="entry name" value="Mg_chelatase"/>
    <property type="match status" value="1"/>
</dbReference>
<dbReference type="InterPro" id="IPR004482">
    <property type="entry name" value="Mg_chelat-rel"/>
</dbReference>
<dbReference type="InterPro" id="IPR000523">
    <property type="entry name" value="Mg_chelatse_chII-like_cat_dom"/>
</dbReference>
<sequence>MALAEVLTRYVVGIEATLVTVEIDISQGLPGFILIGLSDSTSRGIRARVRSAIINSGYHFPAKKMTLSLTPDAHFTETNGYDLPIAIAILLASGQVHLAHRGRYEYYAGLSLDGSLTSCKGAISVALAAINSKHPIIVANKLFSPEFSFKEGTVFYAENLQQVCRYLQGEIILSPNWLVESSRSTEYPNIDLQIINGQHHAKRALEIAATGGHSLLMIGPPGSGKTTLANCLPSLLPDLTLEEKIAIAQVENLTKNHIELPLLRPFRAPHHSITAAGLIGSTHPESPGEITLAHQGVLFLDELMEFDKKTLDALRTPLEQGSVLLSRAKKHVTYPAKFQLVAAMNLPFAYAVSELKVNRAKVAMSKSLDILSAALMDRFQLSVEVSAPLERLKSPNNECSRSVKTRVILARDTQLRRQGRENALLCSSDVSRYCSLTSEDWGWLKNCLNKLSLSHRAFLHVLRVARTIADLNGDPEITRPALQEALSYRYTDRIVQYLIQIYQ</sequence>
<organism evidence="3 4">
    <name type="scientific">Rosenbergiella gaditana</name>
    <dbReference type="NCBI Taxonomy" id="2726987"/>
    <lineage>
        <taxon>Bacteria</taxon>
        <taxon>Pseudomonadati</taxon>
        <taxon>Pseudomonadota</taxon>
        <taxon>Gammaproteobacteria</taxon>
        <taxon>Enterobacterales</taxon>
        <taxon>Erwiniaceae</taxon>
        <taxon>Rosenbergiella</taxon>
    </lineage>
</organism>
<dbReference type="Gene3D" id="3.40.50.300">
    <property type="entry name" value="P-loop containing nucleotide triphosphate hydrolases"/>
    <property type="match status" value="1"/>
</dbReference>
<reference evidence="3 4" key="1">
    <citation type="submission" date="2020-04" db="EMBL/GenBank/DDBJ databases">
        <title>Genome sequencing of Rosenbergiella species.</title>
        <authorList>
            <person name="Alvarez-Perez S."/>
            <person name="Lievens B."/>
        </authorList>
    </citation>
    <scope>NUCLEOTIDE SEQUENCE [LARGE SCALE GENOMIC DNA]</scope>
    <source>
        <strain evidence="3 4">S61</strain>
    </source>
</reference>
<dbReference type="Pfam" id="PF13335">
    <property type="entry name" value="Mg_chelatase_C"/>
    <property type="match status" value="1"/>
</dbReference>
<dbReference type="NCBIfam" id="TIGR00368">
    <property type="entry name" value="YifB family Mg chelatase-like AAA ATPase"/>
    <property type="match status" value="1"/>
</dbReference>
<dbReference type="SMART" id="SM00382">
    <property type="entry name" value="AAA"/>
    <property type="match status" value="1"/>
</dbReference>
<evidence type="ECO:0000256" key="1">
    <source>
        <dbReference type="ARBA" id="ARBA00006354"/>
    </source>
</evidence>
<dbReference type="RefSeq" id="WP_214237555.1">
    <property type="nucleotide sequence ID" value="NZ_JABBFR010000013.1"/>
</dbReference>
<dbReference type="SUPFAM" id="SSF54211">
    <property type="entry name" value="Ribosomal protein S5 domain 2-like"/>
    <property type="match status" value="1"/>
</dbReference>
<evidence type="ECO:0000259" key="2">
    <source>
        <dbReference type="SMART" id="SM00382"/>
    </source>
</evidence>
<dbReference type="Proteomes" id="UP000790096">
    <property type="component" value="Unassembled WGS sequence"/>
</dbReference>
<proteinExistence type="inferred from homology"/>
<gene>
    <name evidence="3" type="ORF">HH682_10760</name>
</gene>